<name>A0ABR6NY12_9DEIO</name>
<evidence type="ECO:0000313" key="2">
    <source>
        <dbReference type="Proteomes" id="UP000629870"/>
    </source>
</evidence>
<accession>A0ABR6NY12</accession>
<gene>
    <name evidence="1" type="ORF">HNQ04_004218</name>
</gene>
<dbReference type="Proteomes" id="UP000629870">
    <property type="component" value="Unassembled WGS sequence"/>
</dbReference>
<organism evidence="1 2">
    <name type="scientific">Deinococcus radiopugnans ATCC 19172</name>
    <dbReference type="NCBI Taxonomy" id="585398"/>
    <lineage>
        <taxon>Bacteria</taxon>
        <taxon>Thermotogati</taxon>
        <taxon>Deinococcota</taxon>
        <taxon>Deinococci</taxon>
        <taxon>Deinococcales</taxon>
        <taxon>Deinococcaceae</taxon>
        <taxon>Deinococcus</taxon>
    </lineage>
</organism>
<sequence>MKQGVLRDEIGLGFQPGTPFTECFLE</sequence>
<feature type="non-terminal residue" evidence="1">
    <location>
        <position position="26"/>
    </location>
</feature>
<proteinExistence type="predicted"/>
<keyword evidence="2" id="KW-1185">Reference proteome</keyword>
<dbReference type="EMBL" id="JACHEW010000061">
    <property type="protein sequence ID" value="MBB6018935.1"/>
    <property type="molecule type" value="Genomic_DNA"/>
</dbReference>
<protein>
    <submittedName>
        <fullName evidence="1">Uncharacterized protein</fullName>
    </submittedName>
</protein>
<reference evidence="1 2" key="1">
    <citation type="submission" date="2020-08" db="EMBL/GenBank/DDBJ databases">
        <title>Genomic Encyclopedia of Type Strains, Phase IV (KMG-IV): sequencing the most valuable type-strain genomes for metagenomic binning, comparative biology and taxonomic classification.</title>
        <authorList>
            <person name="Goeker M."/>
        </authorList>
    </citation>
    <scope>NUCLEOTIDE SEQUENCE [LARGE SCALE GENOMIC DNA]</scope>
    <source>
        <strain evidence="1 2">DSM 12027</strain>
    </source>
</reference>
<evidence type="ECO:0000313" key="1">
    <source>
        <dbReference type="EMBL" id="MBB6018935.1"/>
    </source>
</evidence>
<comment type="caution">
    <text evidence="1">The sequence shown here is derived from an EMBL/GenBank/DDBJ whole genome shotgun (WGS) entry which is preliminary data.</text>
</comment>